<organism evidence="2 3">
    <name type="scientific">Sporisorium scitamineum</name>
    <dbReference type="NCBI Taxonomy" id="49012"/>
    <lineage>
        <taxon>Eukaryota</taxon>
        <taxon>Fungi</taxon>
        <taxon>Dikarya</taxon>
        <taxon>Basidiomycota</taxon>
        <taxon>Ustilaginomycotina</taxon>
        <taxon>Ustilaginomycetes</taxon>
        <taxon>Ustilaginales</taxon>
        <taxon>Ustilaginaceae</taxon>
        <taxon>Sporisorium</taxon>
    </lineage>
</organism>
<proteinExistence type="predicted"/>
<protein>
    <submittedName>
        <fullName evidence="2">Uncharacterized protein</fullName>
    </submittedName>
</protein>
<sequence length="85" mass="9234">AGIFVISVWNGASYYVEVFGRRFEKELLELRREMEMIKTTESVVSGVKKGDRDGGEGKEDEEEPAEAAAAAASGLPPSGEVKKDQ</sequence>
<evidence type="ECO:0000256" key="1">
    <source>
        <dbReference type="SAM" id="MobiDB-lite"/>
    </source>
</evidence>
<gene>
    <name evidence="2" type="primary">SSCI14840.1</name>
</gene>
<accession>A0A0F7S727</accession>
<dbReference type="AlphaFoldDB" id="A0A0F7S727"/>
<feature type="compositionally biased region" description="Low complexity" evidence="1">
    <location>
        <begin position="66"/>
        <end position="79"/>
    </location>
</feature>
<feature type="region of interest" description="Disordered" evidence="1">
    <location>
        <begin position="41"/>
        <end position="85"/>
    </location>
</feature>
<feature type="compositionally biased region" description="Basic and acidic residues" evidence="1">
    <location>
        <begin position="48"/>
        <end position="57"/>
    </location>
</feature>
<evidence type="ECO:0000313" key="3">
    <source>
        <dbReference type="Proteomes" id="UP000242770"/>
    </source>
</evidence>
<evidence type="ECO:0000313" key="2">
    <source>
        <dbReference type="EMBL" id="CDW96690.1"/>
    </source>
</evidence>
<keyword evidence="3" id="KW-1185">Reference proteome</keyword>
<reference evidence="3" key="1">
    <citation type="submission" date="2014-06" db="EMBL/GenBank/DDBJ databases">
        <authorList>
            <person name="Berkman P.J."/>
        </authorList>
    </citation>
    <scope>NUCLEOTIDE SEQUENCE [LARGE SCALE GENOMIC DNA]</scope>
</reference>
<feature type="non-terminal residue" evidence="2">
    <location>
        <position position="1"/>
    </location>
</feature>
<dbReference type="Proteomes" id="UP000242770">
    <property type="component" value="Unassembled WGS sequence"/>
</dbReference>
<dbReference type="EMBL" id="CCFA01000768">
    <property type="protein sequence ID" value="CDW96690.1"/>
    <property type="molecule type" value="Genomic_DNA"/>
</dbReference>
<name>A0A0F7S727_9BASI</name>